<dbReference type="PANTHER" id="PTHR43289">
    <property type="entry name" value="MITOGEN-ACTIVATED PROTEIN KINASE KINASE KINASE 20-RELATED"/>
    <property type="match status" value="1"/>
</dbReference>
<reference evidence="9 10" key="1">
    <citation type="submission" date="2019-02" db="EMBL/GenBank/DDBJ databases">
        <title>Deep-cultivation of Planctomycetes and their phenomic and genomic characterization uncovers novel biology.</title>
        <authorList>
            <person name="Wiegand S."/>
            <person name="Jogler M."/>
            <person name="Boedeker C."/>
            <person name="Pinto D."/>
            <person name="Vollmers J."/>
            <person name="Rivas-Marin E."/>
            <person name="Kohn T."/>
            <person name="Peeters S.H."/>
            <person name="Heuer A."/>
            <person name="Rast P."/>
            <person name="Oberbeckmann S."/>
            <person name="Bunk B."/>
            <person name="Jeske O."/>
            <person name="Meyerdierks A."/>
            <person name="Storesund J.E."/>
            <person name="Kallscheuer N."/>
            <person name="Luecker S."/>
            <person name="Lage O.M."/>
            <person name="Pohl T."/>
            <person name="Merkel B.J."/>
            <person name="Hornburger P."/>
            <person name="Mueller R.-W."/>
            <person name="Bruemmer F."/>
            <person name="Labrenz M."/>
            <person name="Spormann A.M."/>
            <person name="Op den Camp H."/>
            <person name="Overmann J."/>
            <person name="Amann R."/>
            <person name="Jetten M.S.M."/>
            <person name="Mascher T."/>
            <person name="Medema M.H."/>
            <person name="Devos D.P."/>
            <person name="Kaster A.-K."/>
            <person name="Ovreas L."/>
            <person name="Rohde M."/>
            <person name="Galperin M.Y."/>
            <person name="Jogler C."/>
        </authorList>
    </citation>
    <scope>NUCLEOTIDE SEQUENCE [LARGE SCALE GENOMIC DNA]</scope>
    <source>
        <strain evidence="9 10">Poly30</strain>
    </source>
</reference>
<sequence>MLTPMTQEDPLPPPLLRQRAKKRSQEAVPDEQLWSWVDRDAPELALHLEAHPEDRGRVDELRRAIRAVAGSERDDRAPERIGPYPIKGRLGSGGMGVVFEAVQVRTNRRVAIKVIRGAWLDDERTRRLFFREAEVLGRLQHTGIAAIHDAGETKEGSPYFVMELIDGEPLDVWAEAMSLDTRLDVATQIADAVHHAHEKGVIHRDLKPSNVLVTAENEAKVLDFGLARITDPGNNASLTAAMSGNVIGTVRYMSPEQARGLASRVTPASDVYSIGVLVYELVTGRLPHDFEGADLFECARRVAEDRIQPPSRWAPGLSGDLDRVIQRALAKDPASRYASAADLATDLRRVREGLPVEARSETQDLGTLIGRWGVELGEAVGKISCQVASAATEIFHTKEGRHLREQAKHVSHRLSEVREGAWRKVGKTVDRVQDRWQKSNHWVKSGEHEPNGKTIRVDLNPVLDAASVAGKGVGAAASAGAGAIRLVRRGVGSAFRWLRPWLWRAAVLGLVVAAIGLFIAVQVEYHGDWSQLFHDMGHEVQGVLREIRKEIF</sequence>
<organism evidence="9 10">
    <name type="scientific">Saltatorellus ferox</name>
    <dbReference type="NCBI Taxonomy" id="2528018"/>
    <lineage>
        <taxon>Bacteria</taxon>
        <taxon>Pseudomonadati</taxon>
        <taxon>Planctomycetota</taxon>
        <taxon>Planctomycetia</taxon>
        <taxon>Planctomycetia incertae sedis</taxon>
        <taxon>Saltatorellus</taxon>
    </lineage>
</organism>
<evidence type="ECO:0000256" key="2">
    <source>
        <dbReference type="ARBA" id="ARBA00022741"/>
    </source>
</evidence>
<keyword evidence="7" id="KW-1133">Transmembrane helix</keyword>
<dbReference type="PROSITE" id="PS00107">
    <property type="entry name" value="PROTEIN_KINASE_ATP"/>
    <property type="match status" value="1"/>
</dbReference>
<keyword evidence="7" id="KW-0812">Transmembrane</keyword>
<keyword evidence="2 5" id="KW-0547">Nucleotide-binding</keyword>
<dbReference type="EC" id="2.7.11.1" evidence="9"/>
<name>A0A518EYK9_9BACT</name>
<proteinExistence type="predicted"/>
<dbReference type="Proteomes" id="UP000320390">
    <property type="component" value="Chromosome"/>
</dbReference>
<feature type="binding site" evidence="5">
    <location>
        <position position="113"/>
    </location>
    <ligand>
        <name>ATP</name>
        <dbReference type="ChEBI" id="CHEBI:30616"/>
    </ligand>
</feature>
<dbReference type="PROSITE" id="PS00108">
    <property type="entry name" value="PROTEIN_KINASE_ST"/>
    <property type="match status" value="1"/>
</dbReference>
<dbReference type="CDD" id="cd14014">
    <property type="entry name" value="STKc_PknB_like"/>
    <property type="match status" value="1"/>
</dbReference>
<dbReference type="SMART" id="SM00220">
    <property type="entry name" value="S_TKc"/>
    <property type="match status" value="1"/>
</dbReference>
<keyword evidence="3 9" id="KW-0418">Kinase</keyword>
<keyword evidence="7" id="KW-0472">Membrane</keyword>
<dbReference type="PROSITE" id="PS50011">
    <property type="entry name" value="PROTEIN_KINASE_DOM"/>
    <property type="match status" value="1"/>
</dbReference>
<evidence type="ECO:0000259" key="8">
    <source>
        <dbReference type="PROSITE" id="PS50011"/>
    </source>
</evidence>
<evidence type="ECO:0000313" key="10">
    <source>
        <dbReference type="Proteomes" id="UP000320390"/>
    </source>
</evidence>
<dbReference type="Gene3D" id="3.30.200.20">
    <property type="entry name" value="Phosphorylase Kinase, domain 1"/>
    <property type="match status" value="1"/>
</dbReference>
<dbReference type="OrthoDB" id="6111975at2"/>
<dbReference type="AlphaFoldDB" id="A0A518EYK9"/>
<keyword evidence="4 5" id="KW-0067">ATP-binding</keyword>
<dbReference type="InterPro" id="IPR011009">
    <property type="entry name" value="Kinase-like_dom_sf"/>
</dbReference>
<dbReference type="SUPFAM" id="SSF56112">
    <property type="entry name" value="Protein kinase-like (PK-like)"/>
    <property type="match status" value="1"/>
</dbReference>
<dbReference type="Gene3D" id="1.10.510.10">
    <property type="entry name" value="Transferase(Phosphotransferase) domain 1"/>
    <property type="match status" value="1"/>
</dbReference>
<evidence type="ECO:0000313" key="9">
    <source>
        <dbReference type="EMBL" id="QDV09175.1"/>
    </source>
</evidence>
<dbReference type="PANTHER" id="PTHR43289:SF6">
    <property type="entry name" value="SERINE_THREONINE-PROTEIN KINASE NEKL-3"/>
    <property type="match status" value="1"/>
</dbReference>
<keyword evidence="1 9" id="KW-0808">Transferase</keyword>
<evidence type="ECO:0000256" key="6">
    <source>
        <dbReference type="SAM" id="MobiDB-lite"/>
    </source>
</evidence>
<evidence type="ECO:0000256" key="5">
    <source>
        <dbReference type="PROSITE-ProRule" id="PRU10141"/>
    </source>
</evidence>
<gene>
    <name evidence="9" type="primary">pknB_24</name>
    <name evidence="9" type="ORF">Poly30_47320</name>
</gene>
<dbReference type="Pfam" id="PF00069">
    <property type="entry name" value="Pkinase"/>
    <property type="match status" value="1"/>
</dbReference>
<dbReference type="InterPro" id="IPR000719">
    <property type="entry name" value="Prot_kinase_dom"/>
</dbReference>
<accession>A0A518EYK9</accession>
<evidence type="ECO:0000256" key="7">
    <source>
        <dbReference type="SAM" id="Phobius"/>
    </source>
</evidence>
<feature type="region of interest" description="Disordered" evidence="6">
    <location>
        <begin position="1"/>
        <end position="30"/>
    </location>
</feature>
<protein>
    <submittedName>
        <fullName evidence="9">Serine/threonine-protein kinase PknB</fullName>
        <ecNumber evidence="9">2.7.11.1</ecNumber>
    </submittedName>
</protein>
<evidence type="ECO:0000256" key="1">
    <source>
        <dbReference type="ARBA" id="ARBA00022679"/>
    </source>
</evidence>
<evidence type="ECO:0000256" key="4">
    <source>
        <dbReference type="ARBA" id="ARBA00022840"/>
    </source>
</evidence>
<dbReference type="EMBL" id="CP036434">
    <property type="protein sequence ID" value="QDV09175.1"/>
    <property type="molecule type" value="Genomic_DNA"/>
</dbReference>
<dbReference type="InterPro" id="IPR017441">
    <property type="entry name" value="Protein_kinase_ATP_BS"/>
</dbReference>
<dbReference type="InterPro" id="IPR008271">
    <property type="entry name" value="Ser/Thr_kinase_AS"/>
</dbReference>
<keyword evidence="10" id="KW-1185">Reference proteome</keyword>
<evidence type="ECO:0000256" key="3">
    <source>
        <dbReference type="ARBA" id="ARBA00022777"/>
    </source>
</evidence>
<dbReference type="GO" id="GO:0004674">
    <property type="term" value="F:protein serine/threonine kinase activity"/>
    <property type="evidence" value="ECO:0007669"/>
    <property type="project" value="UniProtKB-EC"/>
</dbReference>
<feature type="domain" description="Protein kinase" evidence="8">
    <location>
        <begin position="84"/>
        <end position="354"/>
    </location>
</feature>
<feature type="transmembrane region" description="Helical" evidence="7">
    <location>
        <begin position="501"/>
        <end position="521"/>
    </location>
</feature>
<dbReference type="GO" id="GO:0005524">
    <property type="term" value="F:ATP binding"/>
    <property type="evidence" value="ECO:0007669"/>
    <property type="project" value="UniProtKB-UniRule"/>
</dbReference>